<reference key="2">
    <citation type="submission" date="2010-03" db="EMBL/GenBank/DDBJ databases">
        <authorList>
            <person name="Ma Z."/>
            <person name="Wang X."/>
            <person name="Liu H."/>
        </authorList>
    </citation>
    <scope>NUCLEOTIDE SEQUENCE</scope>
    <source>
        <strain>MP145</strain>
    </source>
</reference>
<dbReference type="STRING" id="512564.MCRO_0745"/>
<dbReference type="InterPro" id="IPR054783">
    <property type="entry name" value="P60-like"/>
</dbReference>
<dbReference type="eggNOG" id="ENOG5032FSH">
    <property type="taxonomic scope" value="Bacteria"/>
</dbReference>
<dbReference type="HOGENOM" id="CLU_686646_0_0_14"/>
<keyword evidence="2" id="KW-0449">Lipoprotein</keyword>
<reference evidence="2 3" key="3">
    <citation type="journal article" date="2011" name="J. Bacteriol.">
        <title>Genome sequences of Mycoplasma alligatoris A21JP2T and Mycoplasma crocodyli MP145T.</title>
        <authorList>
            <person name="Brown D.R."/>
            <person name="Farmerie W.G."/>
            <person name="May M."/>
            <person name="Benders G.A."/>
            <person name="Durkin A.S."/>
            <person name="Hlavinka K."/>
            <person name="Hostetler J."/>
            <person name="Jackson J."/>
            <person name="Johnson J."/>
            <person name="Miller R.H."/>
            <person name="Paralanov V."/>
            <person name="Radune D."/>
            <person name="Szczypinski B."/>
            <person name="Glass J.I."/>
        </authorList>
    </citation>
    <scope>NUCLEOTIDE SEQUENCE [LARGE SCALE GENOMIC DNA]</scope>
    <source>
        <strain evidence="3">ATCC 51981 / MP145</strain>
    </source>
</reference>
<evidence type="ECO:0000313" key="3">
    <source>
        <dbReference type="Proteomes" id="UP000001845"/>
    </source>
</evidence>
<dbReference type="EMBL" id="CP001991">
    <property type="protein sequence ID" value="ADE19367.1"/>
    <property type="molecule type" value="Genomic_DNA"/>
</dbReference>
<keyword evidence="1" id="KW-0732">Signal</keyword>
<dbReference type="RefSeq" id="WP_013054144.1">
    <property type="nucleotide sequence ID" value="NC_014014.1"/>
</dbReference>
<evidence type="ECO:0000313" key="2">
    <source>
        <dbReference type="EMBL" id="ADE19367.1"/>
    </source>
</evidence>
<proteinExistence type="predicted"/>
<reference evidence="3" key="1">
    <citation type="submission" date="2010-03" db="EMBL/GenBank/DDBJ databases">
        <title>The complete genome of Mycoplasma crocodyli MP145.</title>
        <authorList>
            <person name="Glass J.I."/>
            <person name="Durkin A.S."/>
            <person name="Hostetler J."/>
            <person name="Jackson J."/>
            <person name="Johnson J."/>
            <person name="May M.A."/>
            <person name="Paralanov V."/>
            <person name="Radune D."/>
            <person name="Szczypinski B."/>
            <person name="Brown D.R."/>
        </authorList>
    </citation>
    <scope>NUCLEOTIDE SEQUENCE [LARGE SCALE GENOMIC DNA]</scope>
    <source>
        <strain evidence="3">ATCC 51981 / MP145</strain>
    </source>
</reference>
<protein>
    <submittedName>
        <fullName evidence="2">Putative lipoprotein</fullName>
    </submittedName>
</protein>
<name>D5E6F0_MYCCM</name>
<keyword evidence="3" id="KW-1185">Reference proteome</keyword>
<accession>D5E6F0</accession>
<dbReference type="NCBIfam" id="NF045835">
    <property type="entry name" value="P60_lipo"/>
    <property type="match status" value="1"/>
</dbReference>
<dbReference type="AlphaFoldDB" id="D5E6F0"/>
<organism evidence="2 3">
    <name type="scientific">Mycoplasma crocodyli (strain ATCC 51981 / MP145)</name>
    <dbReference type="NCBI Taxonomy" id="512564"/>
    <lineage>
        <taxon>Bacteria</taxon>
        <taxon>Bacillati</taxon>
        <taxon>Mycoplasmatota</taxon>
        <taxon>Mollicutes</taxon>
        <taxon>Mycoplasmataceae</taxon>
        <taxon>Mycoplasma</taxon>
    </lineage>
</organism>
<sequence length="414" mass="47015">MKRKLLILSTLSTSVIAPIAFTISCGKNQDSSDLIKQDELFKGANVKVVAEKIWTEKTLASLYNIKAPTLNDEFLNKESQYYKDAYQAFKTFSEFSVGLDELFYMKQLSTWSSQGIFTADEANKLASITKGQPTEEQFNIIYKNKATGFSIDLNKLLLVNKYFDIKDDKSLLKIHPDYAKNKPNYDTNQYNLIAYAMSKNFVQKWEYVSKEVTDLFSEKTKTINKISDFTKLLSKTYEQSVVANEQLLFTENKETELKLGGYVGLVADGINAYGLDVDMDKLKNATKGFLYGFYSNNDDKSLVHLKTNSEDFEKSIPLYNVKNKDLSVTYLNLILPIGKEVEEKDKDGKVTGKSKVLSFDNTIYKDHLTKLSFSFVLADKNVFDVAKSAFIKLGYKLQVDDPILKETLKGSDLI</sequence>
<gene>
    <name evidence="2" type="ordered locus">MCRO_0745</name>
</gene>
<evidence type="ECO:0000256" key="1">
    <source>
        <dbReference type="SAM" id="SignalP"/>
    </source>
</evidence>
<dbReference type="PROSITE" id="PS51257">
    <property type="entry name" value="PROKAR_LIPOPROTEIN"/>
    <property type="match status" value="1"/>
</dbReference>
<dbReference type="OrthoDB" id="395342at2"/>
<feature type="signal peptide" evidence="1">
    <location>
        <begin position="1"/>
        <end position="17"/>
    </location>
</feature>
<feature type="chain" id="PRO_5003070554" evidence="1">
    <location>
        <begin position="18"/>
        <end position="414"/>
    </location>
</feature>
<dbReference type="KEGG" id="mcd:MCRO_0745"/>
<dbReference type="Proteomes" id="UP000001845">
    <property type="component" value="Chromosome"/>
</dbReference>